<organism evidence="9 10">
    <name type="scientific">Marinobacter excellens LAMA 842</name>
    <dbReference type="NCBI Taxonomy" id="1306954"/>
    <lineage>
        <taxon>Bacteria</taxon>
        <taxon>Pseudomonadati</taxon>
        <taxon>Pseudomonadota</taxon>
        <taxon>Gammaproteobacteria</taxon>
        <taxon>Pseudomonadales</taxon>
        <taxon>Marinobacteraceae</taxon>
        <taxon>Marinobacter</taxon>
    </lineage>
</organism>
<evidence type="ECO:0000256" key="3">
    <source>
        <dbReference type="ARBA" id="ARBA00022801"/>
    </source>
</evidence>
<evidence type="ECO:0000256" key="7">
    <source>
        <dbReference type="SAM" id="SignalP"/>
    </source>
</evidence>
<name>A0A137SC70_9GAMM</name>
<feature type="binding site" evidence="6">
    <location>
        <position position="437"/>
    </location>
    <ligand>
        <name>Zn(2+)</name>
        <dbReference type="ChEBI" id="CHEBI:29105"/>
        <note>catalytic</note>
    </ligand>
</feature>
<dbReference type="Pfam" id="PF00652">
    <property type="entry name" value="Ricin_B_lectin"/>
    <property type="match status" value="1"/>
</dbReference>
<dbReference type="PATRIC" id="fig|1306954.6.peg.3959"/>
<dbReference type="Pfam" id="PF05345">
    <property type="entry name" value="He_PIG"/>
    <property type="match status" value="1"/>
</dbReference>
<dbReference type="InterPro" id="IPR000772">
    <property type="entry name" value="Ricin_B_lectin"/>
</dbReference>
<feature type="domain" description="Peptidase M66" evidence="8">
    <location>
        <begin position="286"/>
        <end position="541"/>
    </location>
</feature>
<proteinExistence type="predicted"/>
<evidence type="ECO:0000256" key="4">
    <source>
        <dbReference type="ARBA" id="ARBA00022833"/>
    </source>
</evidence>
<gene>
    <name evidence="9" type="ORF">J122_1982</name>
</gene>
<dbReference type="GO" id="GO:0004222">
    <property type="term" value="F:metalloendopeptidase activity"/>
    <property type="evidence" value="ECO:0007669"/>
    <property type="project" value="UniProtKB-UniRule"/>
</dbReference>
<feature type="binding site" evidence="6">
    <location>
        <position position="447"/>
    </location>
    <ligand>
        <name>Zn(2+)</name>
        <dbReference type="ChEBI" id="CHEBI:29105"/>
        <note>catalytic</note>
    </ligand>
</feature>
<evidence type="ECO:0000256" key="6">
    <source>
        <dbReference type="PROSITE-ProRule" id="PRU01031"/>
    </source>
</evidence>
<dbReference type="PANTHER" id="PTHR39540">
    <property type="match status" value="1"/>
</dbReference>
<sequence>MIRKFSALCAAALLLSGCGGSDSNESGVNLPTITNVPQMAVAGLPFQFQPALSGNTSAIQFSAKGLPDWASVDRDSGIITGTPGTDDVTAYHPFQLVVITDGQSRPFDAALTVAHTAEFQPRQAVDFRATDYDGNPRPLRNDLSNGNLAGEVMFAQSHTVKPNGNYDRDAGDETRSHYKPRLVALREALLMFTPEASETPVTVHAQLHQNGDPIGELALVHPNDLPASDHEGRHRIEYSTRAWSTTVPWNLVRNGLSVTFIVNKGAPDERSGTLVAADIDIGEASQIVFQSIRLGMLTHVDHNNGHFTLRDPVMAATDYFQTLPVSKMIMASYADMELDRVIIANGKIYDSVSDSEGGVYSGDMRENVAKSQVSVGINQANYGVTSSNMSQRYGHVFKQITNHHAWGNYQNGRQGHGLSGGNGIGTLYDSWGNEASHEWGHAYGLGHYPGANLTEDGRWQRHHADSGWGFIAHRNRMRDNLSHNSWSEDKLPDGSHFLGRIPYRYDSMSGGGGGNRFSHYTHYTGYTARIIQNDLAQFPIPDTSYATGYKMWNTETGQYEPHMFTDGIQPRVPVQVGVPVATLLGGYDPDGSNAVIYPVFHGNYGNVFELPKPAPTGDSCWLTVRNGANQQKQIAVAAGRHTNATINQFHVNLEADFRPTEATLNCRRNGSVAELARTSFDGQIPELPPAAIVGQERGFKQLAAREIATLNETLGNLADDAFPLVDANTQVLLASYDSAELINALSNQAKQVLQVLQQHQKHVSSARALITRLEHSNASQTEIRGKLTDFLIQKGYIRTAEDMELEGTVLRNGNQQIGLIPDENGYLPVFNDADEHPDAARWLMSARGSLHPVEKPWLCLAPTSGRLGLALCDPSRENQQWRYREDTTLQNLGSGQCIDYAWHNQTVLMYGCHGNGNQRWQGVTRTGSPLLAALPGYVVRALYQR</sequence>
<dbReference type="Pfam" id="PF12561">
    <property type="entry name" value="TagA"/>
    <property type="match status" value="1"/>
</dbReference>
<dbReference type="Proteomes" id="UP000070282">
    <property type="component" value="Unassembled WGS sequence"/>
</dbReference>
<dbReference type="SUPFAM" id="SSF50370">
    <property type="entry name" value="Ricin B-like lectins"/>
    <property type="match status" value="1"/>
</dbReference>
<feature type="chain" id="PRO_5007480475" description="Peptidase M66 domain-containing protein" evidence="7">
    <location>
        <begin position="22"/>
        <end position="945"/>
    </location>
</feature>
<dbReference type="PROSITE" id="PS50231">
    <property type="entry name" value="RICIN_B_LECTIN"/>
    <property type="match status" value="1"/>
</dbReference>
<dbReference type="InterPro" id="IPR013783">
    <property type="entry name" value="Ig-like_fold"/>
</dbReference>
<keyword evidence="3 6" id="KW-0378">Hydrolase</keyword>
<dbReference type="InterPro" id="IPR051256">
    <property type="entry name" value="Dictomallein"/>
</dbReference>
<dbReference type="InterPro" id="IPR015919">
    <property type="entry name" value="Cadherin-like_sf"/>
</dbReference>
<dbReference type="PANTHER" id="PTHR39540:SF1">
    <property type="entry name" value="DICTOMALLEIN-1-RELATED"/>
    <property type="match status" value="1"/>
</dbReference>
<dbReference type="PROSITE" id="PS51257">
    <property type="entry name" value="PROKAR_LIPOPROTEIN"/>
    <property type="match status" value="1"/>
</dbReference>
<protein>
    <recommendedName>
        <fullName evidence="8">Peptidase M66 domain-containing protein</fullName>
    </recommendedName>
</protein>
<evidence type="ECO:0000259" key="8">
    <source>
        <dbReference type="PROSITE" id="PS51694"/>
    </source>
</evidence>
<keyword evidence="10" id="KW-1185">Reference proteome</keyword>
<dbReference type="EMBL" id="LOCO01000008">
    <property type="protein sequence ID" value="KXO10029.1"/>
    <property type="molecule type" value="Genomic_DNA"/>
</dbReference>
<keyword evidence="7" id="KW-0732">Signal</keyword>
<keyword evidence="4 6" id="KW-0862">Zinc</keyword>
<dbReference type="AlphaFoldDB" id="A0A137SC70"/>
<dbReference type="InterPro" id="IPR022218">
    <property type="entry name" value="TagA_dom"/>
</dbReference>
<dbReference type="GO" id="GO:0005509">
    <property type="term" value="F:calcium ion binding"/>
    <property type="evidence" value="ECO:0007669"/>
    <property type="project" value="InterPro"/>
</dbReference>
<feature type="binding site" evidence="6">
    <location>
        <position position="441"/>
    </location>
    <ligand>
        <name>Zn(2+)</name>
        <dbReference type="ChEBI" id="CHEBI:29105"/>
        <note>catalytic</note>
    </ligand>
</feature>
<keyword evidence="5 6" id="KW-0482">Metalloprotease</keyword>
<dbReference type="Pfam" id="PF10462">
    <property type="entry name" value="Peptidase_M66"/>
    <property type="match status" value="1"/>
</dbReference>
<evidence type="ECO:0000256" key="1">
    <source>
        <dbReference type="ARBA" id="ARBA00022670"/>
    </source>
</evidence>
<dbReference type="PROSITE" id="PS51694">
    <property type="entry name" value="PEPTIDASE_M66"/>
    <property type="match status" value="1"/>
</dbReference>
<evidence type="ECO:0000256" key="5">
    <source>
        <dbReference type="ARBA" id="ARBA00023049"/>
    </source>
</evidence>
<keyword evidence="1 6" id="KW-0645">Protease</keyword>
<keyword evidence="2 6" id="KW-0479">Metal-binding</keyword>
<dbReference type="InterPro" id="IPR035992">
    <property type="entry name" value="Ricin_B-like_lectins"/>
</dbReference>
<dbReference type="Gene3D" id="2.60.40.10">
    <property type="entry name" value="Immunoglobulins"/>
    <property type="match status" value="1"/>
</dbReference>
<comment type="cofactor">
    <cofactor evidence="6">
        <name>Zn(2+)</name>
        <dbReference type="ChEBI" id="CHEBI:29105"/>
    </cofactor>
    <text evidence="6">Binds 1 zinc ion per subunit.</text>
</comment>
<dbReference type="GO" id="GO:0006508">
    <property type="term" value="P:proteolysis"/>
    <property type="evidence" value="ECO:0007669"/>
    <property type="project" value="UniProtKB-UniRule"/>
</dbReference>
<comment type="caution">
    <text evidence="9">The sequence shown here is derived from an EMBL/GenBank/DDBJ whole genome shotgun (WGS) entry which is preliminary data.</text>
</comment>
<evidence type="ECO:0000313" key="10">
    <source>
        <dbReference type="Proteomes" id="UP000070282"/>
    </source>
</evidence>
<reference evidence="10" key="1">
    <citation type="submission" date="2015-12" db="EMBL/GenBank/DDBJ databases">
        <authorList>
            <person name="Lima A."/>
            <person name="Farahani Zayas N."/>
            <person name="Castro Da Silva M.A."/>
            <person name="Cabral A."/>
            <person name="Pessatti M.L."/>
        </authorList>
    </citation>
    <scope>NUCLEOTIDE SEQUENCE [LARGE SCALE GENOMIC DNA]</scope>
    <source>
        <strain evidence="10">LAMA 842</strain>
    </source>
</reference>
<feature type="signal peptide" evidence="7">
    <location>
        <begin position="1"/>
        <end position="21"/>
    </location>
</feature>
<dbReference type="InterPro" id="IPR019503">
    <property type="entry name" value="Peptidase_M66_dom"/>
</dbReference>
<evidence type="ECO:0000256" key="2">
    <source>
        <dbReference type="ARBA" id="ARBA00022723"/>
    </source>
</evidence>
<feature type="active site" evidence="6">
    <location>
        <position position="438"/>
    </location>
</feature>
<dbReference type="SUPFAM" id="SSF49313">
    <property type="entry name" value="Cadherin-like"/>
    <property type="match status" value="1"/>
</dbReference>
<dbReference type="RefSeq" id="WP_082780547.1">
    <property type="nucleotide sequence ID" value="NZ_LOCO01000008.1"/>
</dbReference>
<accession>A0A137SC70</accession>
<dbReference type="Gene3D" id="2.80.10.50">
    <property type="match status" value="1"/>
</dbReference>
<dbReference type="GO" id="GO:0016020">
    <property type="term" value="C:membrane"/>
    <property type="evidence" value="ECO:0007669"/>
    <property type="project" value="InterPro"/>
</dbReference>
<evidence type="ECO:0000313" key="9">
    <source>
        <dbReference type="EMBL" id="KXO10029.1"/>
    </source>
</evidence>